<dbReference type="Proteomes" id="UP000477488">
    <property type="component" value="Unassembled WGS sequence"/>
</dbReference>
<dbReference type="GO" id="GO:0035438">
    <property type="term" value="F:cyclic-di-GMP binding"/>
    <property type="evidence" value="ECO:0007669"/>
    <property type="project" value="InterPro"/>
</dbReference>
<sequence>MWRSLRVHYKLLACNVVCVAFIFIIICMATSGLPQTPSTGPADGGVQLWGWGATFSVCVLILGFLVGMNIEKPIQRGRVFAEKLASGDFEVRWHEKAGGELGDMATALNRALDIVLDQSSQYRDILNSLPNPLATLDKDRNFTFVNTAAEKQFGMLCGDLLGKQCSNWGAVVCNTEHCALECYLRGIKDVVFHQPGMGTLKAMVVPLNDRAGEHVGYIDMVFDITEEYNNRQRIASLHDTIAESASEAQAVAQRQSQVFETVIAQLATTSGIAREQDEASKQTSGEVEDMNATMTHIAERAADATLNAQASEEEAGRGAAMVEQAIEGVGRLTAQIHALAGNMDKLNEHSTNVSHVITLIEDIADQTNLLALNAAIEAARAGEAGRGFAVVADEVRKLAEKTMQATGEVAQAVKSIQSSAQTSSRSTSQAVELSTESKEFISQFGAILNRILDMARKTAAEIHAIASAAETQSSITDSIRERMKSLSSNAQESAANMEESTQQVTELGELSQQLRRIIDSMRDDKRRAERISLESPTEGFLEHKGRKVRLFVVNISTTGICVQYLDPVRAEQDEQVDIVLEQAPWHLHERAMLVWKDDQYCGLQWIQPLSLSTEQIKKNAAASIPLS</sequence>
<dbReference type="InterPro" id="IPR004090">
    <property type="entry name" value="Chemotax_Me-accpt_rcpt"/>
</dbReference>
<dbReference type="Gene3D" id="6.10.340.10">
    <property type="match status" value="1"/>
</dbReference>
<organism evidence="9 10">
    <name type="scientific">Desulfovibrio porci</name>
    <dbReference type="NCBI Taxonomy" id="2605782"/>
    <lineage>
        <taxon>Bacteria</taxon>
        <taxon>Pseudomonadati</taxon>
        <taxon>Thermodesulfobacteriota</taxon>
        <taxon>Desulfovibrionia</taxon>
        <taxon>Desulfovibrionales</taxon>
        <taxon>Desulfovibrionaceae</taxon>
        <taxon>Desulfovibrio</taxon>
    </lineage>
</organism>
<reference evidence="9 10" key="1">
    <citation type="submission" date="2019-09" db="EMBL/GenBank/DDBJ databases">
        <title>In-depth cultivation of the pig gut microbiome towards novel bacterial diversity and tailored functional studies.</title>
        <authorList>
            <person name="Wylensek D."/>
            <person name="Hitch T.C.A."/>
            <person name="Clavel T."/>
        </authorList>
    </citation>
    <scope>NUCLEOTIDE SEQUENCE [LARGE SCALE GENOMIC DNA]</scope>
    <source>
        <strain evidence="9 10">PG-178-WT-4</strain>
    </source>
</reference>
<evidence type="ECO:0000256" key="2">
    <source>
        <dbReference type="ARBA" id="ARBA00029447"/>
    </source>
</evidence>
<dbReference type="Gene3D" id="2.40.10.220">
    <property type="entry name" value="predicted glycosyltransferase like domains"/>
    <property type="match status" value="1"/>
</dbReference>
<dbReference type="InterPro" id="IPR035965">
    <property type="entry name" value="PAS-like_dom_sf"/>
</dbReference>
<protein>
    <submittedName>
        <fullName evidence="9">PAS domain-containing protein</fullName>
    </submittedName>
</protein>
<dbReference type="PROSITE" id="PS50885">
    <property type="entry name" value="HAMP"/>
    <property type="match status" value="1"/>
</dbReference>
<evidence type="ECO:0000259" key="8">
    <source>
        <dbReference type="PROSITE" id="PS50885"/>
    </source>
</evidence>
<evidence type="ECO:0000313" key="9">
    <source>
        <dbReference type="EMBL" id="MSS27644.1"/>
    </source>
</evidence>
<name>A0A6L5XKE2_9BACT</name>
<dbReference type="Pfam" id="PF08448">
    <property type="entry name" value="PAS_4"/>
    <property type="match status" value="1"/>
</dbReference>
<comment type="caution">
    <text evidence="9">The sequence shown here is derived from an EMBL/GenBank/DDBJ whole genome shotgun (WGS) entry which is preliminary data.</text>
</comment>
<dbReference type="SUPFAM" id="SSF141371">
    <property type="entry name" value="PilZ domain-like"/>
    <property type="match status" value="1"/>
</dbReference>
<gene>
    <name evidence="9" type="ORF">FYJ44_06175</name>
</gene>
<comment type="similarity">
    <text evidence="2">Belongs to the methyl-accepting chemotaxis (MCP) protein family.</text>
</comment>
<dbReference type="SMART" id="SM00091">
    <property type="entry name" value="PAS"/>
    <property type="match status" value="1"/>
</dbReference>
<dbReference type="GO" id="GO:0004888">
    <property type="term" value="F:transmembrane signaling receptor activity"/>
    <property type="evidence" value="ECO:0007669"/>
    <property type="project" value="InterPro"/>
</dbReference>
<dbReference type="InterPro" id="IPR000014">
    <property type="entry name" value="PAS"/>
</dbReference>
<dbReference type="Pfam" id="PF07238">
    <property type="entry name" value="PilZ"/>
    <property type="match status" value="1"/>
</dbReference>
<evidence type="ECO:0000256" key="1">
    <source>
        <dbReference type="ARBA" id="ARBA00023224"/>
    </source>
</evidence>
<keyword evidence="1 3" id="KW-0807">Transducer</keyword>
<dbReference type="GO" id="GO:0006935">
    <property type="term" value="P:chemotaxis"/>
    <property type="evidence" value="ECO:0007669"/>
    <property type="project" value="InterPro"/>
</dbReference>
<feature type="domain" description="Methyl-accepting transducer" evidence="6">
    <location>
        <begin position="251"/>
        <end position="487"/>
    </location>
</feature>
<dbReference type="SUPFAM" id="SSF55785">
    <property type="entry name" value="PYP-like sensor domain (PAS domain)"/>
    <property type="match status" value="1"/>
</dbReference>
<dbReference type="NCBIfam" id="TIGR00229">
    <property type="entry name" value="sensory_box"/>
    <property type="match status" value="1"/>
</dbReference>
<dbReference type="PROSITE" id="PS50112">
    <property type="entry name" value="PAS"/>
    <property type="match status" value="1"/>
</dbReference>
<dbReference type="SMART" id="SM00283">
    <property type="entry name" value="MA"/>
    <property type="match status" value="1"/>
</dbReference>
<evidence type="ECO:0000256" key="4">
    <source>
        <dbReference type="SAM" id="Coils"/>
    </source>
</evidence>
<keyword evidence="5" id="KW-0812">Transmembrane</keyword>
<dbReference type="PROSITE" id="PS50111">
    <property type="entry name" value="CHEMOTAXIS_TRANSDUC_2"/>
    <property type="match status" value="1"/>
</dbReference>
<dbReference type="PANTHER" id="PTHR32089:SF112">
    <property type="entry name" value="LYSOZYME-LIKE PROTEIN-RELATED"/>
    <property type="match status" value="1"/>
</dbReference>
<feature type="domain" description="HAMP" evidence="8">
    <location>
        <begin position="68"/>
        <end position="120"/>
    </location>
</feature>
<evidence type="ECO:0000256" key="3">
    <source>
        <dbReference type="PROSITE-ProRule" id="PRU00284"/>
    </source>
</evidence>
<dbReference type="Gene3D" id="1.10.287.950">
    <property type="entry name" value="Methyl-accepting chemotaxis protein"/>
    <property type="match status" value="1"/>
</dbReference>
<dbReference type="CDD" id="cd11386">
    <property type="entry name" value="MCP_signal"/>
    <property type="match status" value="1"/>
</dbReference>
<feature type="transmembrane region" description="Helical" evidence="5">
    <location>
        <begin position="12"/>
        <end position="33"/>
    </location>
</feature>
<feature type="coiled-coil region" evidence="4">
    <location>
        <begin position="483"/>
        <end position="531"/>
    </location>
</feature>
<evidence type="ECO:0000256" key="5">
    <source>
        <dbReference type="SAM" id="Phobius"/>
    </source>
</evidence>
<dbReference type="EMBL" id="VUMH01000005">
    <property type="protein sequence ID" value="MSS27644.1"/>
    <property type="molecule type" value="Genomic_DNA"/>
</dbReference>
<dbReference type="PRINTS" id="PR00260">
    <property type="entry name" value="CHEMTRNSDUCR"/>
</dbReference>
<dbReference type="InterPro" id="IPR004089">
    <property type="entry name" value="MCPsignal_dom"/>
</dbReference>
<evidence type="ECO:0000313" key="10">
    <source>
        <dbReference type="Proteomes" id="UP000477488"/>
    </source>
</evidence>
<dbReference type="PANTHER" id="PTHR32089">
    <property type="entry name" value="METHYL-ACCEPTING CHEMOTAXIS PROTEIN MCPB"/>
    <property type="match status" value="1"/>
</dbReference>
<dbReference type="InterPro" id="IPR009875">
    <property type="entry name" value="PilZ_domain"/>
</dbReference>
<feature type="transmembrane region" description="Helical" evidence="5">
    <location>
        <begin position="48"/>
        <end position="68"/>
    </location>
</feature>
<dbReference type="Gene3D" id="3.30.450.20">
    <property type="entry name" value="PAS domain"/>
    <property type="match status" value="1"/>
</dbReference>
<dbReference type="GO" id="GO:0016020">
    <property type="term" value="C:membrane"/>
    <property type="evidence" value="ECO:0007669"/>
    <property type="project" value="InterPro"/>
</dbReference>
<dbReference type="GO" id="GO:0007165">
    <property type="term" value="P:signal transduction"/>
    <property type="evidence" value="ECO:0007669"/>
    <property type="project" value="UniProtKB-KW"/>
</dbReference>
<proteinExistence type="inferred from homology"/>
<dbReference type="InterPro" id="IPR013656">
    <property type="entry name" value="PAS_4"/>
</dbReference>
<evidence type="ECO:0000259" key="6">
    <source>
        <dbReference type="PROSITE" id="PS50111"/>
    </source>
</evidence>
<feature type="domain" description="PAS" evidence="7">
    <location>
        <begin position="118"/>
        <end position="164"/>
    </location>
</feature>
<dbReference type="CDD" id="cd00130">
    <property type="entry name" value="PAS"/>
    <property type="match status" value="1"/>
</dbReference>
<keyword evidence="5" id="KW-1133">Transmembrane helix</keyword>
<accession>A0A6L5XKE2</accession>
<dbReference type="AlphaFoldDB" id="A0A6L5XKE2"/>
<dbReference type="InterPro" id="IPR003660">
    <property type="entry name" value="HAMP_dom"/>
</dbReference>
<evidence type="ECO:0000259" key="7">
    <source>
        <dbReference type="PROSITE" id="PS50112"/>
    </source>
</evidence>
<dbReference type="Pfam" id="PF00015">
    <property type="entry name" value="MCPsignal"/>
    <property type="match status" value="1"/>
</dbReference>
<dbReference type="CDD" id="cd06225">
    <property type="entry name" value="HAMP"/>
    <property type="match status" value="1"/>
</dbReference>
<dbReference type="SUPFAM" id="SSF58104">
    <property type="entry name" value="Methyl-accepting chemotaxis protein (MCP) signaling domain"/>
    <property type="match status" value="1"/>
</dbReference>
<keyword evidence="5" id="KW-0472">Membrane</keyword>
<keyword evidence="4" id="KW-0175">Coiled coil</keyword>
<keyword evidence="10" id="KW-1185">Reference proteome</keyword>